<evidence type="ECO:0000313" key="3">
    <source>
        <dbReference type="Proteomes" id="UP000321523"/>
    </source>
</evidence>
<dbReference type="InterPro" id="IPR050789">
    <property type="entry name" value="Diverse_Enzym_Activities"/>
</dbReference>
<proteinExistence type="predicted"/>
<dbReference type="PANTHER" id="PTHR43283">
    <property type="entry name" value="BETA-LACTAMASE-RELATED"/>
    <property type="match status" value="1"/>
</dbReference>
<dbReference type="SUPFAM" id="SSF56601">
    <property type="entry name" value="beta-lactamase/transpeptidase-like"/>
    <property type="match status" value="1"/>
</dbReference>
<dbReference type="InterPro" id="IPR006311">
    <property type="entry name" value="TAT_signal"/>
</dbReference>
<keyword evidence="2" id="KW-0378">Hydrolase</keyword>
<dbReference type="PROSITE" id="PS51318">
    <property type="entry name" value="TAT"/>
    <property type="match status" value="1"/>
</dbReference>
<dbReference type="AlphaFoldDB" id="A0A512DTX6"/>
<organism evidence="2 3">
    <name type="scientific">Skermanella aerolata</name>
    <dbReference type="NCBI Taxonomy" id="393310"/>
    <lineage>
        <taxon>Bacteria</taxon>
        <taxon>Pseudomonadati</taxon>
        <taxon>Pseudomonadota</taxon>
        <taxon>Alphaproteobacteria</taxon>
        <taxon>Rhodospirillales</taxon>
        <taxon>Azospirillaceae</taxon>
        <taxon>Skermanella</taxon>
    </lineage>
</organism>
<keyword evidence="3" id="KW-1185">Reference proteome</keyword>
<gene>
    <name evidence="2" type="ORF">SAE02_40660</name>
</gene>
<evidence type="ECO:0000259" key="1">
    <source>
        <dbReference type="Pfam" id="PF00144"/>
    </source>
</evidence>
<dbReference type="Pfam" id="PF00144">
    <property type="entry name" value="Beta-lactamase"/>
    <property type="match status" value="1"/>
</dbReference>
<dbReference type="Gene3D" id="3.40.710.10">
    <property type="entry name" value="DD-peptidase/beta-lactamase superfamily"/>
    <property type="match status" value="1"/>
</dbReference>
<accession>A0A512DTX6</accession>
<dbReference type="RefSeq" id="WP_063772334.1">
    <property type="nucleotide sequence ID" value="NZ_BJYZ01000018.1"/>
</dbReference>
<dbReference type="PANTHER" id="PTHR43283:SF7">
    <property type="entry name" value="BETA-LACTAMASE-RELATED DOMAIN-CONTAINING PROTEIN"/>
    <property type="match status" value="1"/>
</dbReference>
<dbReference type="GO" id="GO:0016787">
    <property type="term" value="F:hydrolase activity"/>
    <property type="evidence" value="ECO:0007669"/>
    <property type="project" value="UniProtKB-KW"/>
</dbReference>
<feature type="domain" description="Beta-lactamase-related" evidence="1">
    <location>
        <begin position="93"/>
        <end position="338"/>
    </location>
</feature>
<protein>
    <submittedName>
        <fullName evidence="2">Serine hydrolase</fullName>
    </submittedName>
</protein>
<dbReference type="Proteomes" id="UP000321523">
    <property type="component" value="Unassembled WGS sequence"/>
</dbReference>
<dbReference type="EMBL" id="BJYZ01000018">
    <property type="protein sequence ID" value="GEO39918.1"/>
    <property type="molecule type" value="Genomic_DNA"/>
</dbReference>
<reference evidence="2 3" key="1">
    <citation type="submission" date="2019-07" db="EMBL/GenBank/DDBJ databases">
        <title>Whole genome shotgun sequence of Skermanella aerolata NBRC 106429.</title>
        <authorList>
            <person name="Hosoyama A."/>
            <person name="Uohara A."/>
            <person name="Ohji S."/>
            <person name="Ichikawa N."/>
        </authorList>
    </citation>
    <scope>NUCLEOTIDE SEQUENCE [LARGE SCALE GENOMIC DNA]</scope>
    <source>
        <strain evidence="2 3">NBRC 106429</strain>
    </source>
</reference>
<dbReference type="InterPro" id="IPR001466">
    <property type="entry name" value="Beta-lactam-related"/>
</dbReference>
<name>A0A512DTX6_9PROT</name>
<comment type="caution">
    <text evidence="2">The sequence shown here is derived from an EMBL/GenBank/DDBJ whole genome shotgun (WGS) entry which is preliminary data.</text>
</comment>
<evidence type="ECO:0000313" key="2">
    <source>
        <dbReference type="EMBL" id="GEO39918.1"/>
    </source>
</evidence>
<dbReference type="InterPro" id="IPR012338">
    <property type="entry name" value="Beta-lactam/transpept-like"/>
</dbReference>
<dbReference type="OrthoDB" id="9814204at2"/>
<sequence length="363" mass="38960">MKRPAQIAPPAPNFHRRDILKVAALASFGAALPWNHLAQAAEAPASVPVTSLDPALLARAQARAARLDQLNGLIVGLNGDIVLGEAFRGPALDRPVNVKSVSKTIVATLAGMALDRAVLSGVDQPLADIMPELVPSSADPRVRKLTVAQLLTMQAGLEPTSGPNYGRWVESPNWIAFALGRPFVTEPGERMLYSTGSYHVLGAALARASKRSLLALTRDWLADPLGIAIQPWTRDPQGFYMGGNNMALSPLALFRFGEMWRSNGLWQGSRVLSTAWIETSWQPRARSPFSGDDYGYGWFLTEARGRAVAYARGYGGQMVYVVPSLGLTVVVTSDPTRPARSGGYISDLYSILADDIIPAAEAG</sequence>